<reference evidence="3" key="2">
    <citation type="journal article" date="2023" name="Int. J. Mol. Sci.">
        <title>De Novo Assembly and Annotation of 11 Diverse Shrub Willow (Salix) Genomes Reveals Novel Gene Organization in Sex-Linked Regions.</title>
        <authorList>
            <person name="Hyden B."/>
            <person name="Feng K."/>
            <person name="Yates T.B."/>
            <person name="Jawdy S."/>
            <person name="Cereghino C."/>
            <person name="Smart L.B."/>
            <person name="Muchero W."/>
        </authorList>
    </citation>
    <scope>NUCLEOTIDE SEQUENCE</scope>
    <source>
        <tissue evidence="3">Shoot tip</tissue>
    </source>
</reference>
<comment type="caution">
    <text evidence="3">The sequence shown here is derived from an EMBL/GenBank/DDBJ whole genome shotgun (WGS) entry which is preliminary data.</text>
</comment>
<dbReference type="InterPro" id="IPR038930">
    <property type="entry name" value="CEP13/CEP14"/>
</dbReference>
<evidence type="ECO:0000313" key="4">
    <source>
        <dbReference type="Proteomes" id="UP001151532"/>
    </source>
</evidence>
<dbReference type="PANTHER" id="PTHR37180">
    <property type="entry name" value="PRECURSOR OF CEP14"/>
    <property type="match status" value="1"/>
</dbReference>
<sequence>MARFGVVVFIFFFSFAAFMSNTEGRKLSMSTRAPESDDRDRSSVGSFASLARSALPEGRVTSSCPGKKGHATLDNEQILARHLASIDRILRSVPSPGVGN</sequence>
<dbReference type="EMBL" id="JAPFFK010000003">
    <property type="protein sequence ID" value="KAJ6770009.1"/>
    <property type="molecule type" value="Genomic_DNA"/>
</dbReference>
<reference evidence="3" key="1">
    <citation type="submission" date="2022-11" db="EMBL/GenBank/DDBJ databases">
        <authorList>
            <person name="Hyden B.L."/>
            <person name="Feng K."/>
            <person name="Yates T."/>
            <person name="Jawdy S."/>
            <person name="Smart L.B."/>
            <person name="Muchero W."/>
        </authorList>
    </citation>
    <scope>NUCLEOTIDE SEQUENCE</scope>
    <source>
        <tissue evidence="3">Shoot tip</tissue>
    </source>
</reference>
<protein>
    <submittedName>
        <fullName evidence="3">PRECURSOR OF CEP14</fullName>
    </submittedName>
</protein>
<dbReference type="Proteomes" id="UP001151532">
    <property type="component" value="Chromosome 11"/>
</dbReference>
<name>A0A9Q1AG63_SALPP</name>
<dbReference type="PANTHER" id="PTHR37180:SF2">
    <property type="entry name" value="PRECURSOR OF CEP14"/>
    <property type="match status" value="1"/>
</dbReference>
<organism evidence="3 4">
    <name type="scientific">Salix purpurea</name>
    <name type="common">Purple osier willow</name>
    <dbReference type="NCBI Taxonomy" id="77065"/>
    <lineage>
        <taxon>Eukaryota</taxon>
        <taxon>Viridiplantae</taxon>
        <taxon>Streptophyta</taxon>
        <taxon>Embryophyta</taxon>
        <taxon>Tracheophyta</taxon>
        <taxon>Spermatophyta</taxon>
        <taxon>Magnoliopsida</taxon>
        <taxon>eudicotyledons</taxon>
        <taxon>Gunneridae</taxon>
        <taxon>Pentapetalae</taxon>
        <taxon>rosids</taxon>
        <taxon>fabids</taxon>
        <taxon>Malpighiales</taxon>
        <taxon>Salicaceae</taxon>
        <taxon>Saliceae</taxon>
        <taxon>Salix</taxon>
    </lineage>
</organism>
<accession>A0A9Q1AG63</accession>
<dbReference type="OrthoDB" id="1915362at2759"/>
<feature type="region of interest" description="Disordered" evidence="1">
    <location>
        <begin position="26"/>
        <end position="45"/>
    </location>
</feature>
<dbReference type="AlphaFoldDB" id="A0A9Q1AG63"/>
<feature type="signal peptide" evidence="2">
    <location>
        <begin position="1"/>
        <end position="24"/>
    </location>
</feature>
<keyword evidence="4" id="KW-1185">Reference proteome</keyword>
<evidence type="ECO:0000256" key="2">
    <source>
        <dbReference type="SAM" id="SignalP"/>
    </source>
</evidence>
<feature type="chain" id="PRO_5040449566" evidence="2">
    <location>
        <begin position="25"/>
        <end position="100"/>
    </location>
</feature>
<evidence type="ECO:0000256" key="1">
    <source>
        <dbReference type="SAM" id="MobiDB-lite"/>
    </source>
</evidence>
<dbReference type="GO" id="GO:0006995">
    <property type="term" value="P:cellular response to nitrogen starvation"/>
    <property type="evidence" value="ECO:0007669"/>
    <property type="project" value="InterPro"/>
</dbReference>
<keyword evidence="2" id="KW-0732">Signal</keyword>
<evidence type="ECO:0000313" key="3">
    <source>
        <dbReference type="EMBL" id="KAJ6770009.1"/>
    </source>
</evidence>
<proteinExistence type="predicted"/>
<dbReference type="GO" id="GO:0006970">
    <property type="term" value="P:response to osmotic stress"/>
    <property type="evidence" value="ECO:0007669"/>
    <property type="project" value="InterPro"/>
</dbReference>
<gene>
    <name evidence="3" type="ORF">OIU79_020793</name>
</gene>